<evidence type="ECO:0000256" key="2">
    <source>
        <dbReference type="ARBA" id="ARBA00022692"/>
    </source>
</evidence>
<keyword evidence="5" id="KW-1133">Transmembrane helix</keyword>
<accession>T1HPU4</accession>
<dbReference type="GO" id="GO:0005886">
    <property type="term" value="C:plasma membrane"/>
    <property type="evidence" value="ECO:0007669"/>
    <property type="project" value="TreeGrafter"/>
</dbReference>
<evidence type="ECO:0000256" key="7">
    <source>
        <dbReference type="ARBA" id="ARBA00023180"/>
    </source>
</evidence>
<dbReference type="Gene3D" id="2.40.160.110">
    <property type="match status" value="1"/>
</dbReference>
<dbReference type="Pfam" id="PF01299">
    <property type="entry name" value="Lamp2-like_luminal"/>
    <property type="match status" value="1"/>
</dbReference>
<keyword evidence="2 8" id="KW-0812">Transmembrane</keyword>
<dbReference type="InParanoid" id="T1HPU4"/>
<evidence type="ECO:0000256" key="5">
    <source>
        <dbReference type="ARBA" id="ARBA00022989"/>
    </source>
</evidence>
<evidence type="ECO:0000256" key="6">
    <source>
        <dbReference type="ARBA" id="ARBA00023136"/>
    </source>
</evidence>
<dbReference type="GO" id="GO:0005765">
    <property type="term" value="C:lysosomal membrane"/>
    <property type="evidence" value="ECO:0007669"/>
    <property type="project" value="TreeGrafter"/>
</dbReference>
<evidence type="ECO:0000259" key="9">
    <source>
        <dbReference type="Pfam" id="PF01299"/>
    </source>
</evidence>
<dbReference type="InterPro" id="IPR048528">
    <property type="entry name" value="Lamp2-like_luminal"/>
</dbReference>
<dbReference type="PANTHER" id="PTHR11506:SF40">
    <property type="entry name" value="LYSOSOME-ASSOCIATED MEMBRANE GLYCOPROTEIN 5"/>
    <property type="match status" value="1"/>
</dbReference>
<evidence type="ECO:0000313" key="10">
    <source>
        <dbReference type="EnsemblMetazoa" id="RPRC006068-PA"/>
    </source>
</evidence>
<dbReference type="GO" id="GO:0072594">
    <property type="term" value="P:establishment of protein localization to organelle"/>
    <property type="evidence" value="ECO:0007669"/>
    <property type="project" value="TreeGrafter"/>
</dbReference>
<name>T1HPU4_RHOPR</name>
<dbReference type="EnsemblMetazoa" id="RPRC006068-RA">
    <property type="protein sequence ID" value="RPRC006068-PA"/>
    <property type="gene ID" value="RPRC006068"/>
</dbReference>
<comment type="subcellular location">
    <subcellularLocation>
        <location evidence="1">Endosome membrane</location>
        <topology evidence="1">Single-pass type I membrane protein</topology>
    </subcellularLocation>
    <subcellularLocation>
        <location evidence="8">Membrane</location>
        <topology evidence="8">Single-pass type I membrane protein</topology>
    </subcellularLocation>
</comment>
<reference evidence="10" key="1">
    <citation type="submission" date="2015-05" db="UniProtKB">
        <authorList>
            <consortium name="EnsemblMetazoa"/>
        </authorList>
    </citation>
    <scope>IDENTIFICATION</scope>
</reference>
<sequence length="303" mass="33901">MAKNMSVLFLVTLLSAAIAKITLQEAPKIEEQDDVVPEQSASPRRLDKRLEIANFKDRKTERSKELNNRANTTNTPSTLGTSTAVYRWKADSGGTCILLVVDALVGFTYVTKLDEVLEVDSFVPASATVKGDCKDEDKETLILKWKSFVLMMYFSKTPGGERWFVSKMELKFDSADQFFAHIKNPGRTYILSTDPNQGQLLFPTPVGKSYVCDREIEVKLSSPDTDTTATVFLRKLQLEPFIFKNDEFGPEYKCSSTGAGTYRSETAPLIVGSMLASACLLTIVGYAVYRYFNIEKVSYDTME</sequence>
<keyword evidence="11" id="KW-1185">Reference proteome</keyword>
<dbReference type="HOGENOM" id="CLU_079983_0_0_1"/>
<dbReference type="EMBL" id="ACPB03001482">
    <property type="status" value="NOT_ANNOTATED_CDS"/>
    <property type="molecule type" value="Genomic_DNA"/>
</dbReference>
<proteinExistence type="inferred from homology"/>
<dbReference type="AlphaFoldDB" id="T1HPU4"/>
<dbReference type="PANTHER" id="PTHR11506">
    <property type="entry name" value="LYSOSOME-ASSOCIATED MEMBRANE GLYCOPROTEIN"/>
    <property type="match status" value="1"/>
</dbReference>
<evidence type="ECO:0000256" key="3">
    <source>
        <dbReference type="ARBA" id="ARBA00022729"/>
    </source>
</evidence>
<dbReference type="eggNOG" id="KOG4818">
    <property type="taxonomic scope" value="Eukaryota"/>
</dbReference>
<protein>
    <recommendedName>
        <fullName evidence="9">Lysosome-associated membrane glycoprotein 2-like luminal domain-containing protein</fullName>
    </recommendedName>
</protein>
<comment type="similarity">
    <text evidence="8">Belongs to the LAMP family.</text>
</comment>
<evidence type="ECO:0000313" key="11">
    <source>
        <dbReference type="Proteomes" id="UP000015103"/>
    </source>
</evidence>
<evidence type="ECO:0000256" key="8">
    <source>
        <dbReference type="PROSITE-ProRule" id="PRU00740"/>
    </source>
</evidence>
<keyword evidence="3" id="KW-0732">Signal</keyword>
<keyword evidence="4" id="KW-0967">Endosome</keyword>
<dbReference type="PROSITE" id="PS51407">
    <property type="entry name" value="LAMP_3"/>
    <property type="match status" value="1"/>
</dbReference>
<evidence type="ECO:0000256" key="4">
    <source>
        <dbReference type="ARBA" id="ARBA00022753"/>
    </source>
</evidence>
<dbReference type="RefSeq" id="XP_073988447.1">
    <property type="nucleotide sequence ID" value="XM_074132346.1"/>
</dbReference>
<dbReference type="Proteomes" id="UP000015103">
    <property type="component" value="Unassembled WGS sequence"/>
</dbReference>
<dbReference type="InterPro" id="IPR002000">
    <property type="entry name" value="Lysosome-assoc_membr_glycop"/>
</dbReference>
<dbReference type="FunCoup" id="T1HPU4">
    <property type="interactions" value="115"/>
</dbReference>
<dbReference type="VEuPathDB" id="VectorBase:RPRC006068"/>
<comment type="caution">
    <text evidence="8">Lacks conserved residue(s) required for the propagation of feature annotation.</text>
</comment>
<evidence type="ECO:0000256" key="1">
    <source>
        <dbReference type="ARBA" id="ARBA00004530"/>
    </source>
</evidence>
<dbReference type="GeneID" id="141456399"/>
<keyword evidence="7" id="KW-0325">Glycoprotein</keyword>
<feature type="domain" description="Lysosome-associated membrane glycoprotein 2-like luminal" evidence="9">
    <location>
        <begin position="83"/>
        <end position="241"/>
    </location>
</feature>
<dbReference type="GO" id="GO:0031902">
    <property type="term" value="C:late endosome membrane"/>
    <property type="evidence" value="ECO:0007669"/>
    <property type="project" value="TreeGrafter"/>
</dbReference>
<dbReference type="OMA" id="YSSSNWL"/>
<keyword evidence="6 8" id="KW-0472">Membrane</keyword>
<organism evidence="10 11">
    <name type="scientific">Rhodnius prolixus</name>
    <name type="common">Triatomid bug</name>
    <dbReference type="NCBI Taxonomy" id="13249"/>
    <lineage>
        <taxon>Eukaryota</taxon>
        <taxon>Metazoa</taxon>
        <taxon>Ecdysozoa</taxon>
        <taxon>Arthropoda</taxon>
        <taxon>Hexapoda</taxon>
        <taxon>Insecta</taxon>
        <taxon>Pterygota</taxon>
        <taxon>Neoptera</taxon>
        <taxon>Paraneoptera</taxon>
        <taxon>Hemiptera</taxon>
        <taxon>Heteroptera</taxon>
        <taxon>Panheteroptera</taxon>
        <taxon>Cimicomorpha</taxon>
        <taxon>Reduviidae</taxon>
        <taxon>Triatominae</taxon>
        <taxon>Rhodnius</taxon>
    </lineage>
</organism>
<dbReference type="STRING" id="13249.T1HPU4"/>